<dbReference type="GO" id="GO:0003677">
    <property type="term" value="F:DNA binding"/>
    <property type="evidence" value="ECO:0007669"/>
    <property type="project" value="UniProtKB-KW"/>
</dbReference>
<proteinExistence type="predicted"/>
<name>A0AA35PYZ4_9HYPO</name>
<dbReference type="InterPro" id="IPR052360">
    <property type="entry name" value="Transcr_Regulatory_Proteins"/>
</dbReference>
<evidence type="ECO:0000256" key="2">
    <source>
        <dbReference type="ARBA" id="ARBA00022833"/>
    </source>
</evidence>
<dbReference type="PANTHER" id="PTHR36206:SF4">
    <property type="entry name" value="HYPOTHETICAL CONSERVED PROTEIN (EUROFUNG)-RELATED"/>
    <property type="match status" value="1"/>
</dbReference>
<dbReference type="Proteomes" id="UP001160390">
    <property type="component" value="Unassembled WGS sequence"/>
</dbReference>
<evidence type="ECO:0000256" key="1">
    <source>
        <dbReference type="ARBA" id="ARBA00022723"/>
    </source>
</evidence>
<organism evidence="8 9">
    <name type="scientific">Clonostachys chloroleuca</name>
    <dbReference type="NCBI Taxonomy" id="1926264"/>
    <lineage>
        <taxon>Eukaryota</taxon>
        <taxon>Fungi</taxon>
        <taxon>Dikarya</taxon>
        <taxon>Ascomycota</taxon>
        <taxon>Pezizomycotina</taxon>
        <taxon>Sordariomycetes</taxon>
        <taxon>Hypocreomycetidae</taxon>
        <taxon>Hypocreales</taxon>
        <taxon>Bionectriaceae</taxon>
        <taxon>Clonostachys</taxon>
    </lineage>
</organism>
<keyword evidence="5" id="KW-0804">Transcription</keyword>
<reference evidence="8" key="1">
    <citation type="submission" date="2023-01" db="EMBL/GenBank/DDBJ databases">
        <authorList>
            <person name="Piombo E."/>
        </authorList>
    </citation>
    <scope>NUCLEOTIDE SEQUENCE</scope>
</reference>
<gene>
    <name evidence="8" type="ORF">CCHLO57077_00011836</name>
</gene>
<evidence type="ECO:0000313" key="9">
    <source>
        <dbReference type="Proteomes" id="UP001160390"/>
    </source>
</evidence>
<dbReference type="EMBL" id="CABFNP030000619">
    <property type="protein sequence ID" value="CAI6065051.1"/>
    <property type="molecule type" value="Genomic_DNA"/>
</dbReference>
<evidence type="ECO:0000313" key="8">
    <source>
        <dbReference type="EMBL" id="CAI6065051.1"/>
    </source>
</evidence>
<keyword evidence="1" id="KW-0479">Metal-binding</keyword>
<comment type="caution">
    <text evidence="8">The sequence shown here is derived from an EMBL/GenBank/DDBJ whole genome shotgun (WGS) entry which is preliminary data.</text>
</comment>
<evidence type="ECO:0000256" key="6">
    <source>
        <dbReference type="ARBA" id="ARBA00023242"/>
    </source>
</evidence>
<keyword evidence="4" id="KW-0238">DNA-binding</keyword>
<keyword evidence="9" id="KW-1185">Reference proteome</keyword>
<keyword evidence="3" id="KW-0805">Transcription regulation</keyword>
<feature type="region of interest" description="Disordered" evidence="7">
    <location>
        <begin position="1"/>
        <end position="25"/>
    </location>
</feature>
<keyword evidence="6" id="KW-0539">Nucleus</keyword>
<evidence type="ECO:0000256" key="3">
    <source>
        <dbReference type="ARBA" id="ARBA00023015"/>
    </source>
</evidence>
<dbReference type="GO" id="GO:0046872">
    <property type="term" value="F:metal ion binding"/>
    <property type="evidence" value="ECO:0007669"/>
    <property type="project" value="UniProtKB-KW"/>
</dbReference>
<accession>A0AA35PYZ4</accession>
<evidence type="ECO:0000256" key="5">
    <source>
        <dbReference type="ARBA" id="ARBA00023163"/>
    </source>
</evidence>
<protein>
    <submittedName>
        <fullName evidence="8">Uncharacterized protein</fullName>
    </submittedName>
</protein>
<sequence length="609" mass="69134">MSSKFSAVASPGEAPRAAKHSRAGNPKVRTGCCLTTRGICGGYYIKPRKNQSWGHRRRLAFEPKALQACITIAEPAVGLSFEDDYQIMYFDEWRYLAETPLSGFTSSKLWSTFMPQLTSQSIVLRHAALSIGAMSHALSDQSTGHDADKHRHYQSAIEYYCKAIRSLARSSHSAVNTLDAVLLSILFATFESLCRNLKSALEHVFHGLSMIRGLCSGPNAMALLNQLAPEPGELMSEVVSLYSRLGVQTQIIAGGRIDVRNSDLGTSRERLKASPEEIHSINSRLDRYFNPRQGLGFHPERFSNSEEALEYWVAMTRRIETMVPDIVRVVRNLLNEDATDHLAVEKAIDRFQSSSELSSYTSNACSQLEQWRGAFWPLYQRHGVSHEGETSDWSIVSLYIEYLALSIHSNVAQYGNYNYVESITPKCRDIVKLCEILLREQNMKSRRQASMFTMHTGLTWHLTFVAINCRDPDVRLSAMRVLETYPRYDGLWSSHLLLEIAKKSQDIETENTTEESSEVQWRRLCRRVYLFEEAGSKLIFRFMRKDKETEQWGYIEEFVNASQLRKGVDGLNWSRRPLSSQMFTLQWGRTADAASGSLWPGMGCVKQVP</sequence>
<keyword evidence="2" id="KW-0862">Zinc</keyword>
<evidence type="ECO:0000256" key="4">
    <source>
        <dbReference type="ARBA" id="ARBA00023125"/>
    </source>
</evidence>
<evidence type="ECO:0000256" key="7">
    <source>
        <dbReference type="SAM" id="MobiDB-lite"/>
    </source>
</evidence>
<dbReference type="AlphaFoldDB" id="A0AA35PYZ4"/>
<dbReference type="PANTHER" id="PTHR36206">
    <property type="entry name" value="ASPERCRYPTIN BIOSYNTHESIS CLUSTER-SPECIFIC TRANSCRIPTION REGULATOR ATNN-RELATED"/>
    <property type="match status" value="1"/>
</dbReference>